<dbReference type="Pfam" id="PF01257">
    <property type="entry name" value="2Fe-2S_thioredx"/>
    <property type="match status" value="1"/>
</dbReference>
<dbReference type="EMBL" id="CP007128">
    <property type="protein sequence ID" value="AHG90828.1"/>
    <property type="molecule type" value="Genomic_DNA"/>
</dbReference>
<dbReference type="GO" id="GO:0046872">
    <property type="term" value="F:metal ion binding"/>
    <property type="evidence" value="ECO:0007669"/>
    <property type="project" value="UniProtKB-KW"/>
</dbReference>
<reference evidence="7 8" key="1">
    <citation type="journal article" date="2014" name="Genome Announc.">
        <title>Genome Sequence and Methylome of Soil Bacterium Gemmatirosa kalamazoonensis KBS708T, a Member of the Rarely Cultivated Gemmatimonadetes Phylum.</title>
        <authorList>
            <person name="Debruyn J.M."/>
            <person name="Radosevich M."/>
            <person name="Wommack K.E."/>
            <person name="Polson S.W."/>
            <person name="Hauser L.J."/>
            <person name="Fawaz M.N."/>
            <person name="Korlach J."/>
            <person name="Tsai Y.C."/>
        </authorList>
    </citation>
    <scope>NUCLEOTIDE SEQUENCE [LARGE SCALE GENOMIC DNA]</scope>
    <source>
        <strain evidence="7 8">KBS708</strain>
    </source>
</reference>
<protein>
    <submittedName>
        <fullName evidence="7">NADH-quinone oxidoreductase, E subunit</fullName>
    </submittedName>
</protein>
<dbReference type="GO" id="GO:0003954">
    <property type="term" value="F:NADH dehydrogenase activity"/>
    <property type="evidence" value="ECO:0007669"/>
    <property type="project" value="TreeGrafter"/>
</dbReference>
<dbReference type="KEGG" id="gba:J421_3291"/>
<proteinExistence type="inferred from homology"/>
<dbReference type="InterPro" id="IPR036249">
    <property type="entry name" value="Thioredoxin-like_sf"/>
</dbReference>
<keyword evidence="5" id="KW-0411">Iron-sulfur</keyword>
<dbReference type="eggNOG" id="COG1905">
    <property type="taxonomic scope" value="Bacteria"/>
</dbReference>
<organism evidence="7 8">
    <name type="scientific">Gemmatirosa kalamazoonensis</name>
    <dbReference type="NCBI Taxonomy" id="861299"/>
    <lineage>
        <taxon>Bacteria</taxon>
        <taxon>Pseudomonadati</taxon>
        <taxon>Gemmatimonadota</taxon>
        <taxon>Gemmatimonadia</taxon>
        <taxon>Gemmatimonadales</taxon>
        <taxon>Gemmatimonadaceae</taxon>
        <taxon>Gemmatirosa</taxon>
    </lineage>
</organism>
<evidence type="ECO:0000313" key="7">
    <source>
        <dbReference type="EMBL" id="AHG90828.1"/>
    </source>
</evidence>
<dbReference type="PATRIC" id="fig|861299.3.peg.3343"/>
<dbReference type="Gene3D" id="3.40.30.10">
    <property type="entry name" value="Glutaredoxin"/>
    <property type="match status" value="1"/>
</dbReference>
<dbReference type="InParanoid" id="W0RN17"/>
<keyword evidence="2" id="KW-0001">2Fe-2S</keyword>
<dbReference type="FunFam" id="1.10.10.1590:FF:000001">
    <property type="entry name" value="NADH-quinone oxidoreductase subunit E"/>
    <property type="match status" value="1"/>
</dbReference>
<keyword evidence="8" id="KW-1185">Reference proteome</keyword>
<dbReference type="HOGENOM" id="CLU_054362_2_0_0"/>
<keyword evidence="4" id="KW-0408">Iron</keyword>
<evidence type="ECO:0000256" key="1">
    <source>
        <dbReference type="ARBA" id="ARBA00010643"/>
    </source>
</evidence>
<dbReference type="AlphaFoldDB" id="W0RN17"/>
<dbReference type="STRING" id="861299.J421_3291"/>
<evidence type="ECO:0000313" key="8">
    <source>
        <dbReference type="Proteomes" id="UP000019151"/>
    </source>
</evidence>
<dbReference type="InterPro" id="IPR042128">
    <property type="entry name" value="NuoE_dom"/>
</dbReference>
<dbReference type="OrthoDB" id="9807941at2"/>
<dbReference type="PANTHER" id="PTHR10371">
    <property type="entry name" value="NADH DEHYDROGENASE UBIQUINONE FLAVOPROTEIN 2, MITOCHONDRIAL"/>
    <property type="match status" value="1"/>
</dbReference>
<dbReference type="SUPFAM" id="SSF52833">
    <property type="entry name" value="Thioredoxin-like"/>
    <property type="match status" value="1"/>
</dbReference>
<dbReference type="RefSeq" id="WP_104022717.1">
    <property type="nucleotide sequence ID" value="NZ_CP007128.1"/>
</dbReference>
<comment type="cofactor">
    <cofactor evidence="6">
        <name>[2Fe-2S] cluster</name>
        <dbReference type="ChEBI" id="CHEBI:190135"/>
    </cofactor>
</comment>
<dbReference type="GO" id="GO:0051537">
    <property type="term" value="F:2 iron, 2 sulfur cluster binding"/>
    <property type="evidence" value="ECO:0007669"/>
    <property type="project" value="UniProtKB-KW"/>
</dbReference>
<evidence type="ECO:0000256" key="4">
    <source>
        <dbReference type="ARBA" id="ARBA00023004"/>
    </source>
</evidence>
<dbReference type="PANTHER" id="PTHR10371:SF3">
    <property type="entry name" value="NADH DEHYDROGENASE [UBIQUINONE] FLAVOPROTEIN 2, MITOCHONDRIAL"/>
    <property type="match status" value="1"/>
</dbReference>
<dbReference type="Proteomes" id="UP000019151">
    <property type="component" value="Chromosome"/>
</dbReference>
<comment type="similarity">
    <text evidence="1">Belongs to the complex I 24 kDa subunit family.</text>
</comment>
<accession>W0RN17</accession>
<dbReference type="InterPro" id="IPR002023">
    <property type="entry name" value="NuoE-like"/>
</dbReference>
<gene>
    <name evidence="7" type="ORF">J421_3291</name>
</gene>
<evidence type="ECO:0000256" key="5">
    <source>
        <dbReference type="ARBA" id="ARBA00023014"/>
    </source>
</evidence>
<keyword evidence="3" id="KW-0479">Metal-binding</keyword>
<name>W0RN17_9BACT</name>
<evidence type="ECO:0000256" key="6">
    <source>
        <dbReference type="ARBA" id="ARBA00034078"/>
    </source>
</evidence>
<dbReference type="InterPro" id="IPR041921">
    <property type="entry name" value="NuoE_N"/>
</dbReference>
<sequence length="189" mass="20442">MSHGPSAPRITGDLASPDHSAGGHLDHAPYIAVFTEGTAARTELDELLTRYPTKMAALLPALWIVQRERGWVSDEAMAEVAHALDLTAAYVKGVVTFYTMYHQHPVGKYFVQVCTTTPCNVCGAEDVVNAFLEKTGCKELGVMSPDGKYTVIEVECLGACGFATPVMINEEFLESVTPETIPAILDSHQ</sequence>
<dbReference type="NCBIfam" id="TIGR01958">
    <property type="entry name" value="nuoE_fam"/>
    <property type="match status" value="1"/>
</dbReference>
<dbReference type="CDD" id="cd03064">
    <property type="entry name" value="TRX_Fd_NuoE"/>
    <property type="match status" value="1"/>
</dbReference>
<dbReference type="Gene3D" id="1.10.10.1590">
    <property type="entry name" value="NADH-quinone oxidoreductase subunit E"/>
    <property type="match status" value="1"/>
</dbReference>
<evidence type="ECO:0000256" key="3">
    <source>
        <dbReference type="ARBA" id="ARBA00022723"/>
    </source>
</evidence>
<evidence type="ECO:0000256" key="2">
    <source>
        <dbReference type="ARBA" id="ARBA00022714"/>
    </source>
</evidence>